<evidence type="ECO:0000256" key="4">
    <source>
        <dbReference type="ARBA" id="ARBA00023136"/>
    </source>
</evidence>
<keyword evidence="8" id="KW-1185">Reference proteome</keyword>
<dbReference type="InterPro" id="IPR023408">
    <property type="entry name" value="MscS_beta-dom_sf"/>
</dbReference>
<dbReference type="Pfam" id="PF00924">
    <property type="entry name" value="MS_channel_2nd"/>
    <property type="match status" value="1"/>
</dbReference>
<evidence type="ECO:0000256" key="3">
    <source>
        <dbReference type="ARBA" id="ARBA00022989"/>
    </source>
</evidence>
<dbReference type="Gene3D" id="1.10.287.1260">
    <property type="match status" value="1"/>
</dbReference>
<organism evidence="7 8">
    <name type="scientific">Longibacter salinarum</name>
    <dbReference type="NCBI Taxonomy" id="1850348"/>
    <lineage>
        <taxon>Bacteria</taxon>
        <taxon>Pseudomonadati</taxon>
        <taxon>Rhodothermota</taxon>
        <taxon>Rhodothermia</taxon>
        <taxon>Rhodothermales</taxon>
        <taxon>Salisaetaceae</taxon>
        <taxon>Longibacter</taxon>
    </lineage>
</organism>
<gene>
    <name evidence="7" type="ORF">CRI94_16740</name>
</gene>
<protein>
    <submittedName>
        <fullName evidence="7">Mechanosensitive ion channel protein MscS</fullName>
    </submittedName>
</protein>
<evidence type="ECO:0000256" key="5">
    <source>
        <dbReference type="SAM" id="Phobius"/>
    </source>
</evidence>
<dbReference type="Gene3D" id="2.30.30.60">
    <property type="match status" value="1"/>
</dbReference>
<dbReference type="GO" id="GO:0016020">
    <property type="term" value="C:membrane"/>
    <property type="evidence" value="ECO:0007669"/>
    <property type="project" value="UniProtKB-SubCell"/>
</dbReference>
<keyword evidence="3 5" id="KW-1133">Transmembrane helix</keyword>
<dbReference type="PANTHER" id="PTHR30566:SF25">
    <property type="entry name" value="INNER MEMBRANE PROTEIN"/>
    <property type="match status" value="1"/>
</dbReference>
<dbReference type="InterPro" id="IPR006685">
    <property type="entry name" value="MscS_channel_2nd"/>
</dbReference>
<reference evidence="7 8" key="1">
    <citation type="submission" date="2017-10" db="EMBL/GenBank/DDBJ databases">
        <title>Draft genome of Longibacter Salinarum.</title>
        <authorList>
            <person name="Goh K.M."/>
            <person name="Shamsir M.S."/>
            <person name="Lim S.W."/>
        </authorList>
    </citation>
    <scope>NUCLEOTIDE SEQUENCE [LARGE SCALE GENOMIC DNA]</scope>
    <source>
        <strain evidence="7 8">KCTC 52045</strain>
    </source>
</reference>
<dbReference type="EMBL" id="PDEQ01000012">
    <property type="protein sequence ID" value="PEN11068.1"/>
    <property type="molecule type" value="Genomic_DNA"/>
</dbReference>
<evidence type="ECO:0000256" key="1">
    <source>
        <dbReference type="ARBA" id="ARBA00004370"/>
    </source>
</evidence>
<name>A0A2A8CTP7_9BACT</name>
<dbReference type="RefSeq" id="WP_098078906.1">
    <property type="nucleotide sequence ID" value="NZ_PDEQ01000012.1"/>
</dbReference>
<dbReference type="PANTHER" id="PTHR30566">
    <property type="entry name" value="YNAI-RELATED MECHANOSENSITIVE ION CHANNEL"/>
    <property type="match status" value="1"/>
</dbReference>
<feature type="transmembrane region" description="Helical" evidence="5">
    <location>
        <begin position="145"/>
        <end position="166"/>
    </location>
</feature>
<sequence length="372" mass="41656">MQLSDLFSSESPPPELSPLEVLGVMAGAALLGYVANLLMRRIIRVVTRRVNMELPLRGVLLRHIRGPMRLLMPTIGVLISIPTVRDSLGEYTPWVEGILQVLFLGAATWLILELLHAAEEAIAEHYATDVPDNLKARKIVTQMRILRRIVSTVIVVIAAALVLLQYEPFREVGAGILASAGVFGIIFGIAAQRTLGNLVAGIQIAFTQPIRVDDVVVVQGDFGWVEEITLTYVVVRVWDKRRIVLPITHFVEEPFQNWTRTSSDLLGTVYLYVDHTTPIDAVREELGRVVEASEHWDGEVWRLHVTETTEKTIELRCLASAESAPVLWELRCEIREKMVAYLQREFPDALPTVRARLDGQPYGEMTSAPLQN</sequence>
<dbReference type="Proteomes" id="UP000220102">
    <property type="component" value="Unassembled WGS sequence"/>
</dbReference>
<feature type="transmembrane region" description="Helical" evidence="5">
    <location>
        <begin position="20"/>
        <end position="39"/>
    </location>
</feature>
<dbReference type="AlphaFoldDB" id="A0A2A8CTP7"/>
<evidence type="ECO:0000313" key="7">
    <source>
        <dbReference type="EMBL" id="PEN11068.1"/>
    </source>
</evidence>
<evidence type="ECO:0000256" key="2">
    <source>
        <dbReference type="ARBA" id="ARBA00022692"/>
    </source>
</evidence>
<comment type="subcellular location">
    <subcellularLocation>
        <location evidence="1">Membrane</location>
    </subcellularLocation>
</comment>
<dbReference type="InterPro" id="IPR010920">
    <property type="entry name" value="LSM_dom_sf"/>
</dbReference>
<keyword evidence="4 5" id="KW-0472">Membrane</keyword>
<keyword evidence="2 5" id="KW-0812">Transmembrane</keyword>
<feature type="domain" description="Mechanosensitive ion channel MscS" evidence="6">
    <location>
        <begin position="194"/>
        <end position="260"/>
    </location>
</feature>
<evidence type="ECO:0000259" key="6">
    <source>
        <dbReference type="Pfam" id="PF00924"/>
    </source>
</evidence>
<evidence type="ECO:0000313" key="8">
    <source>
        <dbReference type="Proteomes" id="UP000220102"/>
    </source>
</evidence>
<dbReference type="SUPFAM" id="SSF50182">
    <property type="entry name" value="Sm-like ribonucleoproteins"/>
    <property type="match status" value="1"/>
</dbReference>
<accession>A0A2A8CTP7</accession>
<feature type="transmembrane region" description="Helical" evidence="5">
    <location>
        <begin position="172"/>
        <end position="191"/>
    </location>
</feature>
<dbReference type="OrthoDB" id="9792218at2"/>
<proteinExistence type="predicted"/>
<comment type="caution">
    <text evidence="7">The sequence shown here is derived from an EMBL/GenBank/DDBJ whole genome shotgun (WGS) entry which is preliminary data.</text>
</comment>
<dbReference type="GO" id="GO:0008381">
    <property type="term" value="F:mechanosensitive monoatomic ion channel activity"/>
    <property type="evidence" value="ECO:0007669"/>
    <property type="project" value="UniProtKB-ARBA"/>
</dbReference>